<evidence type="ECO:0000313" key="2">
    <source>
        <dbReference type="Proteomes" id="UP001281761"/>
    </source>
</evidence>
<reference evidence="1 2" key="1">
    <citation type="journal article" date="2022" name="bioRxiv">
        <title>Genomics of Preaxostyla Flagellates Illuminates Evolutionary Transitions and the Path Towards Mitochondrial Loss.</title>
        <authorList>
            <person name="Novak L.V.F."/>
            <person name="Treitli S.C."/>
            <person name="Pyrih J."/>
            <person name="Halakuc P."/>
            <person name="Pipaliya S.V."/>
            <person name="Vacek V."/>
            <person name="Brzon O."/>
            <person name="Soukal P."/>
            <person name="Eme L."/>
            <person name="Dacks J.B."/>
            <person name="Karnkowska A."/>
            <person name="Elias M."/>
            <person name="Hampl V."/>
        </authorList>
    </citation>
    <scope>NUCLEOTIDE SEQUENCE [LARGE SCALE GENOMIC DNA]</scope>
    <source>
        <strain evidence="1">NAU3</strain>
        <tissue evidence="1">Gut</tissue>
    </source>
</reference>
<protein>
    <submittedName>
        <fullName evidence="1">Uncharacterized protein</fullName>
    </submittedName>
</protein>
<proteinExistence type="predicted"/>
<name>A0ABQ9Y240_9EUKA</name>
<keyword evidence="2" id="KW-1185">Reference proteome</keyword>
<evidence type="ECO:0000313" key="1">
    <source>
        <dbReference type="EMBL" id="KAK2957811.1"/>
    </source>
</evidence>
<accession>A0ABQ9Y240</accession>
<sequence length="472" mass="51613">MILFVLTTFVLSAEDDTIYLEFGGKSKDCMTPKTACHSLDVAVESAKWDKVTKIFVQGHAELFGETVFDSSAAPFKKSPEEDLEYYISLREFELVSRPYTFYGLTGNGTIVIKGSDKAQMCVGIAGRYDGFDISTSRTPGGVKKDYVIRVEQYGVLQLGTMLVVRPLELPSTTAFTKLTTKFETEAWDQKSAAIVVEKGALQTENSVKVLDPELGVLILKDIDIEQSEIYLSQSYTSSQNSFVPKGIVCSIPDTASDTFIINILYSGIITKNDDGEVVEIKQYPLDFHKSGKCAAYDYEDRKHNVTLNNTAAAAIKGSAFNFPTVSISRSDLKMPTVMDESTRPSGDNLLAALTSSTNSLTVDALRRMKVSIAPSYHTKEIDDAEQKWVEMQLYVGHVSTIRAYGGFEITQSGQSDYALAAVPIKSVGTSGEYTVKIEVDGEARYAGCLYSGARKTVAFASLALLLAVLLGF</sequence>
<dbReference type="EMBL" id="JARBJD010000043">
    <property type="protein sequence ID" value="KAK2957811.1"/>
    <property type="molecule type" value="Genomic_DNA"/>
</dbReference>
<gene>
    <name evidence="1" type="ORF">BLNAU_7245</name>
</gene>
<dbReference type="Proteomes" id="UP001281761">
    <property type="component" value="Unassembled WGS sequence"/>
</dbReference>
<organism evidence="1 2">
    <name type="scientific">Blattamonas nauphoetae</name>
    <dbReference type="NCBI Taxonomy" id="2049346"/>
    <lineage>
        <taxon>Eukaryota</taxon>
        <taxon>Metamonada</taxon>
        <taxon>Preaxostyla</taxon>
        <taxon>Oxymonadida</taxon>
        <taxon>Blattamonas</taxon>
    </lineage>
</organism>
<comment type="caution">
    <text evidence="1">The sequence shown here is derived from an EMBL/GenBank/DDBJ whole genome shotgun (WGS) entry which is preliminary data.</text>
</comment>